<evidence type="ECO:0000313" key="6">
    <source>
        <dbReference type="Proteomes" id="UP000515152"/>
    </source>
</evidence>
<dbReference type="Gene3D" id="3.40.50.300">
    <property type="entry name" value="P-loop containing nucleotide triphosphate hydrolases"/>
    <property type="match status" value="1"/>
</dbReference>
<dbReference type="KEGG" id="char:105894356"/>
<sequence length="383" mass="42090">MADQQDELRALLKDSGEPTLERAIAKAREMVDRLDNVTLNIAVTGETGAGKSKFVNAIRGLQDTDEGAAPTGVTETTMEPTMYLHPTMPNVNFWDLPGIGTPKFKAETYMKDVKYQNYDFFIIVSAGRFKENDMILAKEIKKKKKNFYFVRTKTDLDVTQEAKKGETEEQTLQKIRKDCVENVRTLGSPSVFLITSENLARFDFQELVNNLERDLPDNKKYALVMSLPVYSKESLEKKYNTFKKAAWAVAFASGGIAAAPVPGLSTACDVAMVVPFLIKCYYSFGLDDGSLEKLSKRVNKPILEEVKKSSLVSAIADKSSLATKIAAKLAVAGVVESVCSLMPGAGSIAAAGISFVTTRSVLLEGVKELHRVAEKVIEMAELK</sequence>
<keyword evidence="6" id="KW-1185">Reference proteome</keyword>
<dbReference type="GO" id="GO:0016020">
    <property type="term" value="C:membrane"/>
    <property type="evidence" value="ECO:0007669"/>
    <property type="project" value="InterPro"/>
</dbReference>
<keyword evidence="2" id="KW-0547">Nucleotide-binding</keyword>
<dbReference type="SUPFAM" id="SSF52540">
    <property type="entry name" value="P-loop containing nucleoside triphosphate hydrolases"/>
    <property type="match status" value="1"/>
</dbReference>
<dbReference type="PANTHER" id="PTHR32341:SF10">
    <property type="entry name" value="INTERFERON-INDUCIBLE GTPASE 5"/>
    <property type="match status" value="1"/>
</dbReference>
<organism evidence="6 7">
    <name type="scientific">Clupea harengus</name>
    <name type="common">Atlantic herring</name>
    <dbReference type="NCBI Taxonomy" id="7950"/>
    <lineage>
        <taxon>Eukaryota</taxon>
        <taxon>Metazoa</taxon>
        <taxon>Chordata</taxon>
        <taxon>Craniata</taxon>
        <taxon>Vertebrata</taxon>
        <taxon>Euteleostomi</taxon>
        <taxon>Actinopterygii</taxon>
        <taxon>Neopterygii</taxon>
        <taxon>Teleostei</taxon>
        <taxon>Clupei</taxon>
        <taxon>Clupeiformes</taxon>
        <taxon>Clupeoidei</taxon>
        <taxon>Clupeidae</taxon>
        <taxon>Clupea</taxon>
    </lineage>
</organism>
<evidence type="ECO:0000259" key="5">
    <source>
        <dbReference type="PROSITE" id="PS51716"/>
    </source>
</evidence>
<evidence type="ECO:0000256" key="4">
    <source>
        <dbReference type="ARBA" id="ARBA00023134"/>
    </source>
</evidence>
<dbReference type="PANTHER" id="PTHR32341">
    <property type="entry name" value="INTERFERON-INDUCIBLE GTPASE"/>
    <property type="match status" value="1"/>
</dbReference>
<dbReference type="GeneID" id="105894356"/>
<dbReference type="InterPro" id="IPR007743">
    <property type="entry name" value="Immunity-related_GTPase-like"/>
</dbReference>
<accession>A0A6P8F2U1</accession>
<proteinExistence type="inferred from homology"/>
<dbReference type="InterPro" id="IPR027417">
    <property type="entry name" value="P-loop_NTPase"/>
</dbReference>
<evidence type="ECO:0000313" key="7">
    <source>
        <dbReference type="RefSeq" id="XP_031417462.1"/>
    </source>
</evidence>
<evidence type="ECO:0000256" key="3">
    <source>
        <dbReference type="ARBA" id="ARBA00022801"/>
    </source>
</evidence>
<dbReference type="InterPro" id="IPR030385">
    <property type="entry name" value="G_IRG_dom"/>
</dbReference>
<dbReference type="Pfam" id="PF05049">
    <property type="entry name" value="IIGP"/>
    <property type="match status" value="1"/>
</dbReference>
<dbReference type="GO" id="GO:0005525">
    <property type="term" value="F:GTP binding"/>
    <property type="evidence" value="ECO:0007669"/>
    <property type="project" value="UniProtKB-KW"/>
</dbReference>
<reference evidence="7" key="1">
    <citation type="submission" date="2025-08" db="UniProtKB">
        <authorList>
            <consortium name="RefSeq"/>
        </authorList>
    </citation>
    <scope>IDENTIFICATION</scope>
</reference>
<dbReference type="Proteomes" id="UP000515152">
    <property type="component" value="Chromosome 23"/>
</dbReference>
<dbReference type="AlphaFoldDB" id="A0A6P8F2U1"/>
<evidence type="ECO:0000256" key="2">
    <source>
        <dbReference type="ARBA" id="ARBA00022741"/>
    </source>
</evidence>
<keyword evidence="3" id="KW-0378">Hydrolase</keyword>
<gene>
    <name evidence="7" type="primary">LOC105894356</name>
</gene>
<dbReference type="RefSeq" id="XP_031417462.1">
    <property type="nucleotide sequence ID" value="XM_031561602.2"/>
</dbReference>
<dbReference type="OrthoDB" id="422720at2759"/>
<comment type="similarity">
    <text evidence="1">Belongs to the TRAFAC class dynamin-like GTPase superfamily. IRG family.</text>
</comment>
<dbReference type="PROSITE" id="PS51716">
    <property type="entry name" value="G_IRG"/>
    <property type="match status" value="1"/>
</dbReference>
<evidence type="ECO:0000256" key="1">
    <source>
        <dbReference type="ARBA" id="ARBA00005429"/>
    </source>
</evidence>
<keyword evidence="4" id="KW-0342">GTP-binding</keyword>
<dbReference type="InterPro" id="IPR051515">
    <property type="entry name" value="IRG"/>
</dbReference>
<feature type="domain" description="IRG-type G" evidence="5">
    <location>
        <begin position="37"/>
        <end position="214"/>
    </location>
</feature>
<protein>
    <submittedName>
        <fullName evidence="7">Interferon-inducible GTPase 5-like</fullName>
    </submittedName>
</protein>
<dbReference type="FunFam" id="3.40.50.300:FF:000541">
    <property type="entry name" value="Immunity related GTPase M"/>
    <property type="match status" value="1"/>
</dbReference>
<dbReference type="GO" id="GO:0016787">
    <property type="term" value="F:hydrolase activity"/>
    <property type="evidence" value="ECO:0007669"/>
    <property type="project" value="UniProtKB-KW"/>
</dbReference>
<name>A0A6P8F2U1_CLUHA</name>